<comment type="caution">
    <text evidence="1">The sequence shown here is derived from an EMBL/GenBank/DDBJ whole genome shotgun (WGS) entry which is preliminary data.</text>
</comment>
<protein>
    <submittedName>
        <fullName evidence="1">Uncharacterized protein</fullName>
    </submittedName>
</protein>
<dbReference type="AlphaFoldDB" id="C5T4T7"/>
<accession>C5T4T7</accession>
<evidence type="ECO:0000313" key="1">
    <source>
        <dbReference type="EMBL" id="EER60493.1"/>
    </source>
</evidence>
<dbReference type="Proteomes" id="UP000003856">
    <property type="component" value="Unassembled WGS sequence"/>
</dbReference>
<proteinExistence type="predicted"/>
<name>C5T4T7_ACIDE</name>
<sequence length="33" mass="3290">MFAARPFALNIASAAPAGVAARAITTKTTTIKG</sequence>
<gene>
    <name evidence="1" type="ORF">AcdelDRAFT_1917</name>
</gene>
<dbReference type="EMBL" id="ACQT01000053">
    <property type="protein sequence ID" value="EER60493.1"/>
    <property type="molecule type" value="Genomic_DNA"/>
</dbReference>
<keyword evidence="2" id="KW-1185">Reference proteome</keyword>
<evidence type="ECO:0000313" key="2">
    <source>
        <dbReference type="Proteomes" id="UP000003856"/>
    </source>
</evidence>
<reference evidence="1 2" key="1">
    <citation type="submission" date="2009-05" db="EMBL/GenBank/DDBJ databases">
        <title>The draft genome of Acidovorax delafieldii 2AN.</title>
        <authorList>
            <consortium name="US DOE Joint Genome Institute (JGI-PGF)"/>
            <person name="Lucas S."/>
            <person name="Copeland A."/>
            <person name="Lapidus A."/>
            <person name="Glavina del Rio T."/>
            <person name="Tice H."/>
            <person name="Bruce D."/>
            <person name="Goodwin L."/>
            <person name="Pitluck S."/>
            <person name="Larimer F."/>
            <person name="Land M.L."/>
            <person name="Hauser L."/>
            <person name="Shelobolina E.S."/>
            <person name="Picardal F."/>
            <person name="Roden E."/>
            <person name="Emerson D."/>
        </authorList>
    </citation>
    <scope>NUCLEOTIDE SEQUENCE [LARGE SCALE GENOMIC DNA]</scope>
    <source>
        <strain evidence="1 2">2AN</strain>
    </source>
</reference>
<organism evidence="1 2">
    <name type="scientific">Acidovorax delafieldii 2AN</name>
    <dbReference type="NCBI Taxonomy" id="573060"/>
    <lineage>
        <taxon>Bacteria</taxon>
        <taxon>Pseudomonadati</taxon>
        <taxon>Pseudomonadota</taxon>
        <taxon>Betaproteobacteria</taxon>
        <taxon>Burkholderiales</taxon>
        <taxon>Comamonadaceae</taxon>
        <taxon>Acidovorax</taxon>
    </lineage>
</organism>
<dbReference type="PATRIC" id="fig|573060.9.peg.3194"/>